<comment type="similarity">
    <text evidence="1">Belongs to the heat shock protein 70 family.</text>
</comment>
<dbReference type="InterPro" id="IPR050696">
    <property type="entry name" value="FtsA/MreB"/>
</dbReference>
<proteinExistence type="inferred from homology"/>
<reference evidence="3 4" key="1">
    <citation type="journal article" date="2016" name="Nat. Commun.">
        <title>Thousands of microbial genomes shed light on interconnected biogeochemical processes in an aquifer system.</title>
        <authorList>
            <person name="Anantharaman K."/>
            <person name="Brown C.T."/>
            <person name="Hug L.A."/>
            <person name="Sharon I."/>
            <person name="Castelle C.J."/>
            <person name="Probst A.J."/>
            <person name="Thomas B.C."/>
            <person name="Singh A."/>
            <person name="Wilkins M.J."/>
            <person name="Karaoz U."/>
            <person name="Brodie E.L."/>
            <person name="Williams K.H."/>
            <person name="Hubbard S.S."/>
            <person name="Banfield J.F."/>
        </authorList>
    </citation>
    <scope>NUCLEOTIDE SEQUENCE [LARGE SCALE GENOMIC DNA]</scope>
</reference>
<dbReference type="InterPro" id="IPR005883">
    <property type="entry name" value="PilM"/>
</dbReference>
<evidence type="ECO:0000313" key="4">
    <source>
        <dbReference type="Proteomes" id="UP000176233"/>
    </source>
</evidence>
<dbReference type="PIRSF" id="PIRSF019169">
    <property type="entry name" value="PilM"/>
    <property type="match status" value="1"/>
</dbReference>
<dbReference type="Proteomes" id="UP000176233">
    <property type="component" value="Unassembled WGS sequence"/>
</dbReference>
<dbReference type="Gene3D" id="3.30.420.40">
    <property type="match status" value="2"/>
</dbReference>
<dbReference type="GO" id="GO:0051301">
    <property type="term" value="P:cell division"/>
    <property type="evidence" value="ECO:0007669"/>
    <property type="project" value="InterPro"/>
</dbReference>
<name>A0A1F5NRG4_9BACT</name>
<dbReference type="AlphaFoldDB" id="A0A1F5NRG4"/>
<comment type="caution">
    <text evidence="3">The sequence shown here is derived from an EMBL/GenBank/DDBJ whole genome shotgun (WGS) entry which is preliminary data.</text>
</comment>
<dbReference type="CDD" id="cd24049">
    <property type="entry name" value="ASKHA_NBD_PilM"/>
    <property type="match status" value="1"/>
</dbReference>
<evidence type="ECO:0000313" key="3">
    <source>
        <dbReference type="EMBL" id="OGE80213.1"/>
    </source>
</evidence>
<dbReference type="NCBIfam" id="TIGR01175">
    <property type="entry name" value="pilM"/>
    <property type="match status" value="1"/>
</dbReference>
<dbReference type="EMBL" id="MFEJ01000018">
    <property type="protein sequence ID" value="OGE80213.1"/>
    <property type="molecule type" value="Genomic_DNA"/>
</dbReference>
<gene>
    <name evidence="3" type="ORF">A2660_00880</name>
</gene>
<dbReference type="InterPro" id="IPR003494">
    <property type="entry name" value="SHS2_FtsA"/>
</dbReference>
<dbReference type="InterPro" id="IPR018181">
    <property type="entry name" value="Heat_shock_70_CS"/>
</dbReference>
<protein>
    <recommendedName>
        <fullName evidence="2">SHS2 domain-containing protein</fullName>
    </recommendedName>
</protein>
<dbReference type="PROSITE" id="PS01036">
    <property type="entry name" value="HSP70_3"/>
    <property type="match status" value="1"/>
</dbReference>
<organism evidence="3 4">
    <name type="scientific">Candidatus Doudnabacteria bacterium RIFCSPHIGHO2_01_FULL_45_18</name>
    <dbReference type="NCBI Taxonomy" id="1817823"/>
    <lineage>
        <taxon>Bacteria</taxon>
        <taxon>Candidatus Doudnaibacteriota</taxon>
    </lineage>
</organism>
<dbReference type="PANTHER" id="PTHR32432">
    <property type="entry name" value="CELL DIVISION PROTEIN FTSA-RELATED"/>
    <property type="match status" value="1"/>
</dbReference>
<dbReference type="Gene3D" id="3.30.1490.300">
    <property type="match status" value="1"/>
</dbReference>
<dbReference type="InterPro" id="IPR043129">
    <property type="entry name" value="ATPase_NBD"/>
</dbReference>
<sequence length="349" mass="38099">MLFGKSKSQLGVDIGSSNIKIVQLRAKDNKFALETYGSVNVSYQIANKESTSSIKQTASLLQNLIERAGVTTDKVIASLPNNVVFTSVIEIPKIPDNELKNAVEFEAKKYVPLPLSEVALSWSTIEDKKNKTVDLKSTGEMKLKVLLTAVPNMVVENYVRVFRLAGLEALALEIEALSLIRSVVGQDMSNNLLIDIGAKNTSINLVDSGYLRLSKNLNVGGDTVTNSIAQSLSVNFARAEQFKKDFGLAGSSQQIPQIMRPILDIIKNEAEQLINLFESRGGRIDKIVLTGGGSKLPYLKEYLSVLGKNIILANPWANVTYPLELKPVVEPLAMNLAVAIGLAMRRVEV</sequence>
<evidence type="ECO:0000256" key="1">
    <source>
        <dbReference type="ARBA" id="ARBA00007381"/>
    </source>
</evidence>
<dbReference type="PANTHER" id="PTHR32432:SF3">
    <property type="entry name" value="ETHANOLAMINE UTILIZATION PROTEIN EUTJ"/>
    <property type="match status" value="1"/>
</dbReference>
<feature type="domain" description="SHS2" evidence="2">
    <location>
        <begin position="9"/>
        <end position="183"/>
    </location>
</feature>
<evidence type="ECO:0000259" key="2">
    <source>
        <dbReference type="SMART" id="SM00842"/>
    </source>
</evidence>
<dbReference type="Pfam" id="PF11104">
    <property type="entry name" value="PilM_2"/>
    <property type="match status" value="1"/>
</dbReference>
<accession>A0A1F5NRG4</accession>
<dbReference type="SMART" id="SM00842">
    <property type="entry name" value="FtsA"/>
    <property type="match status" value="1"/>
</dbReference>
<dbReference type="SUPFAM" id="SSF53067">
    <property type="entry name" value="Actin-like ATPase domain"/>
    <property type="match status" value="2"/>
</dbReference>